<protein>
    <submittedName>
        <fullName evidence="1">Uncharacterized protein</fullName>
    </submittedName>
</protein>
<name>A0AAU8AUX1_9CAUD</name>
<accession>A0AAU8AUX1</accession>
<sequence length="40" mass="4782">MFHLIFSRRFIDKKTRYAASVGEDTGGFLKKHTQHHIRHD</sequence>
<proteinExistence type="predicted"/>
<organism evidence="1">
    <name type="scientific">Dulem virus 40</name>
    <dbReference type="NCBI Taxonomy" id="3145758"/>
    <lineage>
        <taxon>Viruses</taxon>
        <taxon>Duplodnaviria</taxon>
        <taxon>Heunggongvirae</taxon>
        <taxon>Uroviricota</taxon>
        <taxon>Caudoviricetes</taxon>
    </lineage>
</organism>
<reference evidence="1" key="1">
    <citation type="submission" date="2024-03" db="EMBL/GenBank/DDBJ databases">
        <title>Diverse circular DNA viruses in blood, oral, and fecal samples of captive lemurs.</title>
        <authorList>
            <person name="Paietta E.N."/>
            <person name="Kraberger S."/>
            <person name="Lund M.C."/>
            <person name="Custer J.M."/>
            <person name="Vargas K.M."/>
            <person name="Ehmke E.E."/>
            <person name="Yoder A.D."/>
            <person name="Varsani A."/>
        </authorList>
    </citation>
    <scope>NUCLEOTIDE SEQUENCE</scope>
    <source>
        <strain evidence="1">Duke_21_1</strain>
    </source>
</reference>
<dbReference type="EMBL" id="PP511379">
    <property type="protein sequence ID" value="XCD03663.1"/>
    <property type="molecule type" value="Genomic_DNA"/>
</dbReference>
<evidence type="ECO:0000313" key="1">
    <source>
        <dbReference type="EMBL" id="XCD03663.1"/>
    </source>
</evidence>